<evidence type="ECO:0000259" key="4">
    <source>
        <dbReference type="SMART" id="SM00382"/>
    </source>
</evidence>
<dbReference type="OrthoDB" id="8150723at2"/>
<reference evidence="5 6" key="1">
    <citation type="submission" date="2016-09" db="EMBL/GenBank/DDBJ databases">
        <title>Photobacterium proteolyticum sp. nov. a protease producing bacterium isolated from ocean sediments of Laizhou Bay.</title>
        <authorList>
            <person name="Li Y."/>
        </authorList>
    </citation>
    <scope>NUCLEOTIDE SEQUENCE [LARGE SCALE GENOMIC DNA]</scope>
    <source>
        <strain evidence="5 6">13-12</strain>
    </source>
</reference>
<evidence type="ECO:0000256" key="2">
    <source>
        <dbReference type="ARBA" id="ARBA00022741"/>
    </source>
</evidence>
<dbReference type="SMART" id="SM00382">
    <property type="entry name" value="AAA"/>
    <property type="match status" value="1"/>
</dbReference>
<dbReference type="InterPro" id="IPR028350">
    <property type="entry name" value="DNAC/IstB-like"/>
</dbReference>
<protein>
    <submittedName>
        <fullName evidence="5">Transposase</fullName>
    </submittedName>
</protein>
<proteinExistence type="inferred from homology"/>
<sequence length="246" mass="27939">MNQLSEQLKALRLSHAATALEQQQEQLSTYAELTFEERLGLLLESELLNRSQTKIQRLKRQAKLRLDAQPSRILYKEGRGLKRQQVSELLTGGYLHKHQNVLVTGPTGAGKTYIACALATQACEQQHTARYYRLSRLLDDLSTGRLDGTYQKQLQALAKKQLLVLDDWGMEKLSQDHAGHLLEVLEDRYQVSSTIVVSQLPVKEWYNMIGNATVADALLDRLIHNSHRIELGGESMRKLVQSDHLE</sequence>
<evidence type="ECO:0000313" key="6">
    <source>
        <dbReference type="Proteomes" id="UP000186905"/>
    </source>
</evidence>
<dbReference type="InterPro" id="IPR003593">
    <property type="entry name" value="AAA+_ATPase"/>
</dbReference>
<feature type="domain" description="AAA+ ATPase" evidence="4">
    <location>
        <begin position="97"/>
        <end position="230"/>
    </location>
</feature>
<dbReference type="AlphaFoldDB" id="A0A1Q9H7S5"/>
<gene>
    <name evidence="5" type="ORF">BIT28_11800</name>
</gene>
<dbReference type="Proteomes" id="UP000186905">
    <property type="component" value="Unassembled WGS sequence"/>
</dbReference>
<dbReference type="CDD" id="cd00009">
    <property type="entry name" value="AAA"/>
    <property type="match status" value="1"/>
</dbReference>
<dbReference type="InterPro" id="IPR047661">
    <property type="entry name" value="IstB"/>
</dbReference>
<comment type="similarity">
    <text evidence="1">Belongs to the IS21/IS1162 putative ATP-binding protein family.</text>
</comment>
<evidence type="ECO:0000256" key="1">
    <source>
        <dbReference type="ARBA" id="ARBA00008059"/>
    </source>
</evidence>
<dbReference type="InterPro" id="IPR002611">
    <property type="entry name" value="IstB_ATP-bd"/>
</dbReference>
<dbReference type="SUPFAM" id="SSF52540">
    <property type="entry name" value="P-loop containing nucleoside triphosphate hydrolases"/>
    <property type="match status" value="1"/>
</dbReference>
<accession>A0A1Q9H7S5</accession>
<dbReference type="EMBL" id="MJIL01000019">
    <property type="protein sequence ID" value="OLQ83797.1"/>
    <property type="molecule type" value="Genomic_DNA"/>
</dbReference>
<evidence type="ECO:0000256" key="3">
    <source>
        <dbReference type="ARBA" id="ARBA00022840"/>
    </source>
</evidence>
<keyword evidence="2" id="KW-0547">Nucleotide-binding</keyword>
<dbReference type="PANTHER" id="PTHR30050">
    <property type="entry name" value="CHROMOSOMAL REPLICATION INITIATOR PROTEIN DNAA"/>
    <property type="match status" value="1"/>
</dbReference>
<evidence type="ECO:0000313" key="5">
    <source>
        <dbReference type="EMBL" id="OLQ83797.1"/>
    </source>
</evidence>
<dbReference type="Gene3D" id="3.40.50.300">
    <property type="entry name" value="P-loop containing nucleotide triphosphate hydrolases"/>
    <property type="match status" value="1"/>
</dbReference>
<keyword evidence="3" id="KW-0067">ATP-binding</keyword>
<organism evidence="5 6">
    <name type="scientific">Photobacterium proteolyticum</name>
    <dbReference type="NCBI Taxonomy" id="1903952"/>
    <lineage>
        <taxon>Bacteria</taxon>
        <taxon>Pseudomonadati</taxon>
        <taxon>Pseudomonadota</taxon>
        <taxon>Gammaproteobacteria</taxon>
        <taxon>Vibrionales</taxon>
        <taxon>Vibrionaceae</taxon>
        <taxon>Photobacterium</taxon>
    </lineage>
</organism>
<dbReference type="NCBIfam" id="NF038214">
    <property type="entry name" value="IS21_help_AAA"/>
    <property type="match status" value="1"/>
</dbReference>
<dbReference type="GO" id="GO:0005524">
    <property type="term" value="F:ATP binding"/>
    <property type="evidence" value="ECO:0007669"/>
    <property type="project" value="UniProtKB-KW"/>
</dbReference>
<comment type="caution">
    <text evidence="5">The sequence shown here is derived from an EMBL/GenBank/DDBJ whole genome shotgun (WGS) entry which is preliminary data.</text>
</comment>
<dbReference type="PANTHER" id="PTHR30050:SF4">
    <property type="entry name" value="ATP-BINDING PROTEIN RV3427C IN INSERTION SEQUENCE-RELATED"/>
    <property type="match status" value="1"/>
</dbReference>
<keyword evidence="6" id="KW-1185">Reference proteome</keyword>
<dbReference type="Pfam" id="PF01695">
    <property type="entry name" value="IstB_IS21"/>
    <property type="match status" value="1"/>
</dbReference>
<dbReference type="RefSeq" id="WP_075761626.1">
    <property type="nucleotide sequence ID" value="NZ_MJIL01000019.1"/>
</dbReference>
<name>A0A1Q9H7S5_9GAMM</name>
<dbReference type="InterPro" id="IPR027417">
    <property type="entry name" value="P-loop_NTPase"/>
</dbReference>
<dbReference type="PIRSF" id="PIRSF003073">
    <property type="entry name" value="DNAC_TnpB_IstB"/>
    <property type="match status" value="1"/>
</dbReference>
<dbReference type="STRING" id="1903952.BIT28_11800"/>
<dbReference type="GO" id="GO:0006260">
    <property type="term" value="P:DNA replication"/>
    <property type="evidence" value="ECO:0007669"/>
    <property type="project" value="TreeGrafter"/>
</dbReference>